<keyword evidence="2" id="KW-1185">Reference proteome</keyword>
<proteinExistence type="predicted"/>
<comment type="caution">
    <text evidence="1">The sequence shown here is derived from an EMBL/GenBank/DDBJ whole genome shotgun (WGS) entry which is preliminary data.</text>
</comment>
<organism evidence="1 2">
    <name type="scientific">Streptomyces glaucosporus</name>
    <dbReference type="NCBI Taxonomy" id="284044"/>
    <lineage>
        <taxon>Bacteria</taxon>
        <taxon>Bacillati</taxon>
        <taxon>Actinomycetota</taxon>
        <taxon>Actinomycetes</taxon>
        <taxon>Kitasatosporales</taxon>
        <taxon>Streptomycetaceae</taxon>
        <taxon>Streptomyces</taxon>
    </lineage>
</organism>
<gene>
    <name evidence="1" type="ORF">GCM10010420_30950</name>
</gene>
<dbReference type="Proteomes" id="UP001500058">
    <property type="component" value="Unassembled WGS sequence"/>
</dbReference>
<accession>A0ABP5VHK3</accession>
<sequence length="55" mass="5982">MKAFAQETVGRPSATVKTLGHFPETSTFPGRNLFRKKLHGATFNNHPGPAGRGFL</sequence>
<protein>
    <submittedName>
        <fullName evidence="1">Uncharacterized protein</fullName>
    </submittedName>
</protein>
<dbReference type="EMBL" id="BAAATJ010000013">
    <property type="protein sequence ID" value="GAA2401768.1"/>
    <property type="molecule type" value="Genomic_DNA"/>
</dbReference>
<evidence type="ECO:0000313" key="1">
    <source>
        <dbReference type="EMBL" id="GAA2401768.1"/>
    </source>
</evidence>
<name>A0ABP5VHK3_9ACTN</name>
<reference evidence="2" key="1">
    <citation type="journal article" date="2019" name="Int. J. Syst. Evol. Microbiol.">
        <title>The Global Catalogue of Microorganisms (GCM) 10K type strain sequencing project: providing services to taxonomists for standard genome sequencing and annotation.</title>
        <authorList>
            <consortium name="The Broad Institute Genomics Platform"/>
            <consortium name="The Broad Institute Genome Sequencing Center for Infectious Disease"/>
            <person name="Wu L."/>
            <person name="Ma J."/>
        </authorList>
    </citation>
    <scope>NUCLEOTIDE SEQUENCE [LARGE SCALE GENOMIC DNA]</scope>
    <source>
        <strain evidence="2">JCM 6921</strain>
    </source>
</reference>
<evidence type="ECO:0000313" key="2">
    <source>
        <dbReference type="Proteomes" id="UP001500058"/>
    </source>
</evidence>